<dbReference type="GO" id="GO:0045892">
    <property type="term" value="P:negative regulation of DNA-templated transcription"/>
    <property type="evidence" value="ECO:0007669"/>
    <property type="project" value="TreeGrafter"/>
</dbReference>
<dbReference type="SMART" id="SM00346">
    <property type="entry name" value="HTH_ICLR"/>
    <property type="match status" value="1"/>
</dbReference>
<accession>A0A917SW05</accession>
<keyword evidence="3" id="KW-0238">DNA-binding</keyword>
<dbReference type="Pfam" id="PF01614">
    <property type="entry name" value="IclR_C"/>
    <property type="match status" value="1"/>
</dbReference>
<comment type="function">
    <text evidence="5">May be an activator protein for the gylABX operon.</text>
</comment>
<evidence type="ECO:0000256" key="2">
    <source>
        <dbReference type="ARBA" id="ARBA00023015"/>
    </source>
</evidence>
<dbReference type="AlphaFoldDB" id="A0A917SW05"/>
<evidence type="ECO:0000313" key="9">
    <source>
        <dbReference type="EMBL" id="GGL98232.1"/>
    </source>
</evidence>
<reference evidence="9" key="1">
    <citation type="journal article" date="2014" name="Int. J. Syst. Evol. Microbiol.">
        <title>Complete genome sequence of Corynebacterium casei LMG S-19264T (=DSM 44701T), isolated from a smear-ripened cheese.</title>
        <authorList>
            <consortium name="US DOE Joint Genome Institute (JGI-PGF)"/>
            <person name="Walter F."/>
            <person name="Albersmeier A."/>
            <person name="Kalinowski J."/>
            <person name="Ruckert C."/>
        </authorList>
    </citation>
    <scope>NUCLEOTIDE SEQUENCE</scope>
    <source>
        <strain evidence="9">CGMCC 4.7308</strain>
    </source>
</reference>
<dbReference type="InterPro" id="IPR029016">
    <property type="entry name" value="GAF-like_dom_sf"/>
</dbReference>
<dbReference type="Gene3D" id="1.10.10.10">
    <property type="entry name" value="Winged helix-like DNA-binding domain superfamily/Winged helix DNA-binding domain"/>
    <property type="match status" value="1"/>
</dbReference>
<keyword evidence="2" id="KW-0805">Transcription regulation</keyword>
<gene>
    <name evidence="9" type="ORF">GCM10011594_17690</name>
</gene>
<keyword evidence="10" id="KW-1185">Reference proteome</keyword>
<dbReference type="SUPFAM" id="SSF46785">
    <property type="entry name" value="Winged helix' DNA-binding domain"/>
    <property type="match status" value="1"/>
</dbReference>
<dbReference type="InterPro" id="IPR036390">
    <property type="entry name" value="WH_DNA-bd_sf"/>
</dbReference>
<comment type="caution">
    <text evidence="9">The sequence shown here is derived from an EMBL/GenBank/DDBJ whole genome shotgun (WGS) entry which is preliminary data.</text>
</comment>
<dbReference type="PROSITE" id="PS51077">
    <property type="entry name" value="HTH_ICLR"/>
    <property type="match status" value="1"/>
</dbReference>
<dbReference type="InterPro" id="IPR005471">
    <property type="entry name" value="Tscrpt_reg_IclR_N"/>
</dbReference>
<evidence type="ECO:0000256" key="6">
    <source>
        <dbReference type="ARBA" id="ARBA00070406"/>
    </source>
</evidence>
<feature type="domain" description="IclR-ED" evidence="8">
    <location>
        <begin position="84"/>
        <end position="259"/>
    </location>
</feature>
<dbReference type="GO" id="GO:0003700">
    <property type="term" value="F:DNA-binding transcription factor activity"/>
    <property type="evidence" value="ECO:0007669"/>
    <property type="project" value="TreeGrafter"/>
</dbReference>
<dbReference type="GO" id="GO:0003677">
    <property type="term" value="F:DNA binding"/>
    <property type="evidence" value="ECO:0007669"/>
    <property type="project" value="UniProtKB-KW"/>
</dbReference>
<evidence type="ECO:0000256" key="4">
    <source>
        <dbReference type="ARBA" id="ARBA00023163"/>
    </source>
</evidence>
<keyword evidence="1" id="KW-0319">Glycerol metabolism</keyword>
<proteinExistence type="predicted"/>
<evidence type="ECO:0000259" key="7">
    <source>
        <dbReference type="PROSITE" id="PS51077"/>
    </source>
</evidence>
<dbReference type="Proteomes" id="UP000655208">
    <property type="component" value="Unassembled WGS sequence"/>
</dbReference>
<name>A0A917SW05_9ACTN</name>
<dbReference type="InterPro" id="IPR036388">
    <property type="entry name" value="WH-like_DNA-bd_sf"/>
</dbReference>
<sequence>MAEDADDDEIVYSADGRRLRPVKSLMRAVDLLELMARSERPLGVTELAAASGSSKTAAYNLVTTMEFRGLVRRDAQNRYHLGWGLFELGELVRAGSDLSEAARPLVEDLAETTGETALLGILDHDSVIYLEKAESRRSIRMVEAPGQRLPLHATTSGRVLLAFADPADRARYQHTAQVPDPEALDERLARIVRDGYDASAQERDPDLTSVSVPVTGLRGSVIASLTVAGPVSRLTEQRVQECVPTLREHAALIGKAVGAGTRW</sequence>
<evidence type="ECO:0000256" key="3">
    <source>
        <dbReference type="ARBA" id="ARBA00023125"/>
    </source>
</evidence>
<dbReference type="EMBL" id="BMNA01000003">
    <property type="protein sequence ID" value="GGL98232.1"/>
    <property type="molecule type" value="Genomic_DNA"/>
</dbReference>
<dbReference type="GO" id="GO:0006071">
    <property type="term" value="P:glycerol metabolic process"/>
    <property type="evidence" value="ECO:0007669"/>
    <property type="project" value="UniProtKB-KW"/>
</dbReference>
<dbReference type="FunFam" id="1.10.10.10:FF:000056">
    <property type="entry name" value="IclR family transcriptional regulator"/>
    <property type="match status" value="1"/>
</dbReference>
<dbReference type="Gene3D" id="3.30.450.40">
    <property type="match status" value="1"/>
</dbReference>
<reference evidence="9" key="2">
    <citation type="submission" date="2020-09" db="EMBL/GenBank/DDBJ databases">
        <authorList>
            <person name="Sun Q."/>
            <person name="Zhou Y."/>
        </authorList>
    </citation>
    <scope>NUCLEOTIDE SEQUENCE</scope>
    <source>
        <strain evidence="9">CGMCC 4.7308</strain>
    </source>
</reference>
<organism evidence="9 10">
    <name type="scientific">Nakamurella endophytica</name>
    <dbReference type="NCBI Taxonomy" id="1748367"/>
    <lineage>
        <taxon>Bacteria</taxon>
        <taxon>Bacillati</taxon>
        <taxon>Actinomycetota</taxon>
        <taxon>Actinomycetes</taxon>
        <taxon>Nakamurellales</taxon>
        <taxon>Nakamurellaceae</taxon>
        <taxon>Nakamurella</taxon>
    </lineage>
</organism>
<dbReference type="InterPro" id="IPR014757">
    <property type="entry name" value="Tscrpt_reg_IclR_C"/>
</dbReference>
<dbReference type="Pfam" id="PF09339">
    <property type="entry name" value="HTH_IclR"/>
    <property type="match status" value="1"/>
</dbReference>
<dbReference type="PANTHER" id="PTHR30136">
    <property type="entry name" value="HELIX-TURN-HELIX TRANSCRIPTIONAL REGULATOR, ICLR FAMILY"/>
    <property type="match status" value="1"/>
</dbReference>
<keyword evidence="4" id="KW-0804">Transcription</keyword>
<evidence type="ECO:0000259" key="8">
    <source>
        <dbReference type="PROSITE" id="PS51078"/>
    </source>
</evidence>
<dbReference type="SUPFAM" id="SSF55781">
    <property type="entry name" value="GAF domain-like"/>
    <property type="match status" value="1"/>
</dbReference>
<feature type="domain" description="HTH iclR-type" evidence="7">
    <location>
        <begin position="22"/>
        <end position="83"/>
    </location>
</feature>
<evidence type="ECO:0000256" key="1">
    <source>
        <dbReference type="ARBA" id="ARBA00022798"/>
    </source>
</evidence>
<dbReference type="InterPro" id="IPR050707">
    <property type="entry name" value="HTH_MetabolicPath_Reg"/>
</dbReference>
<dbReference type="PANTHER" id="PTHR30136:SF35">
    <property type="entry name" value="HTH-TYPE TRANSCRIPTIONAL REGULATOR RV1719"/>
    <property type="match status" value="1"/>
</dbReference>
<dbReference type="PROSITE" id="PS51078">
    <property type="entry name" value="ICLR_ED"/>
    <property type="match status" value="1"/>
</dbReference>
<evidence type="ECO:0000256" key="5">
    <source>
        <dbReference type="ARBA" id="ARBA00058938"/>
    </source>
</evidence>
<evidence type="ECO:0000313" key="10">
    <source>
        <dbReference type="Proteomes" id="UP000655208"/>
    </source>
</evidence>
<protein>
    <recommendedName>
        <fullName evidence="6">Glycerol operon regulatory protein</fullName>
    </recommendedName>
</protein>
<dbReference type="RefSeq" id="WP_188941150.1">
    <property type="nucleotide sequence ID" value="NZ_BMNA01000003.1"/>
</dbReference>